<dbReference type="GO" id="GO:0009055">
    <property type="term" value="F:electron transfer activity"/>
    <property type="evidence" value="ECO:0007669"/>
    <property type="project" value="InterPro"/>
</dbReference>
<sequence length="408" mass="45261">MNRPAKISDKTWWIGVNDRTTDLFEALWPLPNGISYNSYLLDDDKVAVIDGVKSDFYPHYIENIKRIIGSGKTVDYMIVNHVEPDHSGAVEMMLQAFPDMTVVGNSKTIQYLSQFYGDIPKSLEVKDGDTLDLGSHKLTFALIPMVHWPETMVTYDNNTGCLFSCDAFGSFGALDGGLFDDQLDLESYRGETYRYFSNIVGKYSTFVEKALAKIQDLGIELTMVCPSHGPVYRKNPAYIVDFYRDMACQRTDPAALVVYGSMYGNTARLAEAVAKGLREGGLLDVVVRNSSKTETSELVRDAWRCRGLILVGCSYNGGVFPKIAHFMGTLEGKKMANRFIGVCGSYTWSKGAAMKPMRVFADQPCWTKVGPEIEVLSRPSESDLDQGSELGRNMAHMILSSNGCSSQS</sequence>
<dbReference type="SUPFAM" id="SSF52218">
    <property type="entry name" value="Flavoproteins"/>
    <property type="match status" value="1"/>
</dbReference>
<comment type="similarity">
    <text evidence="1">In the N-terminal section; belongs to the zinc metallo-hydrolase group 3 family.</text>
</comment>
<dbReference type="STRING" id="561720.SAMN06275492_11139"/>
<dbReference type="PIRSF" id="PIRSF005243">
    <property type="entry name" value="ROO"/>
    <property type="match status" value="1"/>
</dbReference>
<dbReference type="Gene3D" id="3.60.15.10">
    <property type="entry name" value="Ribonuclease Z/Hydroxyacylglutathione hydrolase-like"/>
    <property type="match status" value="1"/>
</dbReference>
<name>A0A1X7JF50_9BACT</name>
<accession>A0A1X7JF50</accession>
<dbReference type="InterPro" id="IPR008254">
    <property type="entry name" value="Flavodoxin/NO_synth"/>
</dbReference>
<dbReference type="InterPro" id="IPR029039">
    <property type="entry name" value="Flavoprotein-like_sf"/>
</dbReference>
<organism evidence="3 4">
    <name type="scientific">Dethiosulfovibrio salsuginis</name>
    <dbReference type="NCBI Taxonomy" id="561720"/>
    <lineage>
        <taxon>Bacteria</taxon>
        <taxon>Thermotogati</taxon>
        <taxon>Synergistota</taxon>
        <taxon>Synergistia</taxon>
        <taxon>Synergistales</taxon>
        <taxon>Dethiosulfovibrionaceae</taxon>
        <taxon>Dethiosulfovibrio</taxon>
    </lineage>
</organism>
<dbReference type="SMART" id="SM00849">
    <property type="entry name" value="Lactamase_B"/>
    <property type="match status" value="1"/>
</dbReference>
<dbReference type="GO" id="GO:0010181">
    <property type="term" value="F:FMN binding"/>
    <property type="evidence" value="ECO:0007669"/>
    <property type="project" value="InterPro"/>
</dbReference>
<protein>
    <submittedName>
        <fullName evidence="3">Flavorubredoxin</fullName>
    </submittedName>
</protein>
<reference evidence="4" key="1">
    <citation type="submission" date="2017-04" db="EMBL/GenBank/DDBJ databases">
        <authorList>
            <person name="Varghese N."/>
            <person name="Submissions S."/>
        </authorList>
    </citation>
    <scope>NUCLEOTIDE SEQUENCE [LARGE SCALE GENOMIC DNA]</scope>
    <source>
        <strain evidence="4">USBA 82</strain>
    </source>
</reference>
<dbReference type="InterPro" id="IPR016440">
    <property type="entry name" value="Rubredoxin-O_OxRdtase"/>
</dbReference>
<dbReference type="InterPro" id="IPR001279">
    <property type="entry name" value="Metallo-B-lactamas"/>
</dbReference>
<evidence type="ECO:0000313" key="3">
    <source>
        <dbReference type="EMBL" id="SMG26348.1"/>
    </source>
</evidence>
<keyword evidence="4" id="KW-1185">Reference proteome</keyword>
<evidence type="ECO:0000256" key="1">
    <source>
        <dbReference type="ARBA" id="ARBA00007121"/>
    </source>
</evidence>
<dbReference type="PANTHER" id="PTHR43717">
    <property type="entry name" value="ANAEROBIC NITRIC OXIDE REDUCTASE FLAVORUBREDOXIN"/>
    <property type="match status" value="1"/>
</dbReference>
<dbReference type="GO" id="GO:0016491">
    <property type="term" value="F:oxidoreductase activity"/>
    <property type="evidence" value="ECO:0007669"/>
    <property type="project" value="InterPro"/>
</dbReference>
<proteinExistence type="inferred from homology"/>
<dbReference type="PANTHER" id="PTHR43717:SF1">
    <property type="entry name" value="ANAEROBIC NITRIC OXIDE REDUCTASE FLAVORUBREDOXIN"/>
    <property type="match status" value="1"/>
</dbReference>
<dbReference type="PROSITE" id="PS50902">
    <property type="entry name" value="FLAVODOXIN_LIKE"/>
    <property type="match status" value="1"/>
</dbReference>
<feature type="domain" description="Flavodoxin-like" evidence="2">
    <location>
        <begin position="255"/>
        <end position="395"/>
    </location>
</feature>
<evidence type="ECO:0000313" key="4">
    <source>
        <dbReference type="Proteomes" id="UP000193355"/>
    </source>
</evidence>
<dbReference type="SUPFAM" id="SSF56281">
    <property type="entry name" value="Metallo-hydrolase/oxidoreductase"/>
    <property type="match status" value="1"/>
</dbReference>
<dbReference type="CDD" id="cd07709">
    <property type="entry name" value="flavodiiron_proteins_MBL-fold"/>
    <property type="match status" value="1"/>
</dbReference>
<dbReference type="Pfam" id="PF19583">
    <property type="entry name" value="ODP"/>
    <property type="match status" value="1"/>
</dbReference>
<dbReference type="InterPro" id="IPR001226">
    <property type="entry name" value="Flavodoxin_CS"/>
</dbReference>
<dbReference type="OrthoDB" id="9807946at2"/>
<dbReference type="Proteomes" id="UP000193355">
    <property type="component" value="Unassembled WGS sequence"/>
</dbReference>
<dbReference type="Pfam" id="PF00258">
    <property type="entry name" value="Flavodoxin_1"/>
    <property type="match status" value="1"/>
</dbReference>
<dbReference type="GO" id="GO:0046872">
    <property type="term" value="F:metal ion binding"/>
    <property type="evidence" value="ECO:0007669"/>
    <property type="project" value="InterPro"/>
</dbReference>
<evidence type="ECO:0000259" key="2">
    <source>
        <dbReference type="PROSITE" id="PS50902"/>
    </source>
</evidence>
<dbReference type="RefSeq" id="WP_085544385.1">
    <property type="nucleotide sequence ID" value="NZ_FXBB01000011.1"/>
</dbReference>
<dbReference type="EMBL" id="FXBB01000011">
    <property type="protein sequence ID" value="SMG26348.1"/>
    <property type="molecule type" value="Genomic_DNA"/>
</dbReference>
<dbReference type="PROSITE" id="PS00201">
    <property type="entry name" value="FLAVODOXIN"/>
    <property type="match status" value="1"/>
</dbReference>
<dbReference type="AlphaFoldDB" id="A0A1X7JF50"/>
<dbReference type="InterPro" id="IPR036866">
    <property type="entry name" value="RibonucZ/Hydroxyglut_hydro"/>
</dbReference>
<dbReference type="Gene3D" id="3.40.50.360">
    <property type="match status" value="1"/>
</dbReference>
<dbReference type="InterPro" id="IPR045761">
    <property type="entry name" value="ODP_dom"/>
</dbReference>
<gene>
    <name evidence="3" type="ORF">SAMN06275492_11139</name>
</gene>